<feature type="transmembrane region" description="Helical" evidence="4">
    <location>
        <begin position="277"/>
        <end position="297"/>
    </location>
</feature>
<dbReference type="CDD" id="cd05374">
    <property type="entry name" value="17beta-HSD-like_SDR_c"/>
    <property type="match status" value="1"/>
</dbReference>
<dbReference type="InterPro" id="IPR036291">
    <property type="entry name" value="NAD(P)-bd_dom_sf"/>
</dbReference>
<dbReference type="Pfam" id="PF00106">
    <property type="entry name" value="adh_short"/>
    <property type="match status" value="2"/>
</dbReference>
<evidence type="ECO:0000256" key="4">
    <source>
        <dbReference type="SAM" id="Phobius"/>
    </source>
</evidence>
<protein>
    <submittedName>
        <fullName evidence="5">Uncharacterized protein</fullName>
    </submittedName>
</protein>
<evidence type="ECO:0000256" key="2">
    <source>
        <dbReference type="ARBA" id="ARBA00023002"/>
    </source>
</evidence>
<dbReference type="PRINTS" id="PR00081">
    <property type="entry name" value="GDHRDH"/>
</dbReference>
<proteinExistence type="inferred from homology"/>
<keyword evidence="6" id="KW-1185">Reference proteome</keyword>
<evidence type="ECO:0000256" key="1">
    <source>
        <dbReference type="ARBA" id="ARBA00006484"/>
    </source>
</evidence>
<dbReference type="SUPFAM" id="SSF51735">
    <property type="entry name" value="NAD(P)-binding Rossmann-fold domains"/>
    <property type="match status" value="1"/>
</dbReference>
<evidence type="ECO:0000313" key="6">
    <source>
        <dbReference type="Proteomes" id="UP000315295"/>
    </source>
</evidence>
<keyword evidence="2" id="KW-0560">Oxidoreductase</keyword>
<dbReference type="Proteomes" id="UP000315295">
    <property type="component" value="Unassembled WGS sequence"/>
</dbReference>
<keyword evidence="4" id="KW-1133">Transmembrane helix</keyword>
<dbReference type="PRINTS" id="PR00080">
    <property type="entry name" value="SDRFAMILY"/>
</dbReference>
<gene>
    <name evidence="5" type="ORF">C1H46_029495</name>
</gene>
<sequence>MEVYGQQVVLLTGCSEGGIGHALARAFAAEGCVVVATSRSVRSMADLEGDSRFYLQELDVVSEESVERVVSNVLEKYGRIDVVVNNAGVQCVGPLAEVPLSALQHTFNTNVFGTLSSNLSLVTSALNAMVLVYPCHGSFGVVQSSMRLIQAVIPHMASRRKGKIVNVGSVTVAAPTPWAGAYTASKAALHALSDSLRLELRPFGISVITVVPGGIRSNIGRAALASYNQMPEWKLYKPFEAAIRARATSSQGPKSTPSDEFAKKTVAAILQKNPPAWFSYGHLATIFAILYHLPLFVKDFVWRKAMKC</sequence>
<comment type="similarity">
    <text evidence="1 3">Belongs to the short-chain dehydrogenases/reductases (SDR) family.</text>
</comment>
<dbReference type="STRING" id="106549.A0A540LF77"/>
<reference evidence="5 6" key="1">
    <citation type="journal article" date="2019" name="G3 (Bethesda)">
        <title>Sequencing of a Wild Apple (Malus baccata) Genome Unravels the Differences Between Cultivated and Wild Apple Species Regarding Disease Resistance and Cold Tolerance.</title>
        <authorList>
            <person name="Chen X."/>
        </authorList>
    </citation>
    <scope>NUCLEOTIDE SEQUENCE [LARGE SCALE GENOMIC DNA]</scope>
    <source>
        <strain evidence="6">cv. Shandingzi</strain>
        <tissue evidence="5">Leaves</tissue>
    </source>
</reference>
<accession>A0A540LF77</accession>
<dbReference type="PANTHER" id="PTHR44169:SF6">
    <property type="entry name" value="NADPH-DEPENDENT 1-ACYLDIHYDROXYACETONE PHOSPHATE REDUCTASE"/>
    <property type="match status" value="1"/>
</dbReference>
<dbReference type="InterPro" id="IPR002347">
    <property type="entry name" value="SDR_fam"/>
</dbReference>
<keyword evidence="4" id="KW-0472">Membrane</keyword>
<name>A0A540LF77_MALBA</name>
<dbReference type="Gene3D" id="3.40.50.720">
    <property type="entry name" value="NAD(P)-binding Rossmann-like Domain"/>
    <property type="match status" value="1"/>
</dbReference>
<dbReference type="AlphaFoldDB" id="A0A540LF77"/>
<dbReference type="EMBL" id="VIEB01000614">
    <property type="protein sequence ID" value="TQD84979.1"/>
    <property type="molecule type" value="Genomic_DNA"/>
</dbReference>
<dbReference type="PANTHER" id="PTHR44169">
    <property type="entry name" value="NADPH-DEPENDENT 1-ACYLDIHYDROXYACETONE PHOSPHATE REDUCTASE"/>
    <property type="match status" value="1"/>
</dbReference>
<evidence type="ECO:0000256" key="3">
    <source>
        <dbReference type="RuleBase" id="RU000363"/>
    </source>
</evidence>
<evidence type="ECO:0000313" key="5">
    <source>
        <dbReference type="EMBL" id="TQD84979.1"/>
    </source>
</evidence>
<dbReference type="GO" id="GO:0005783">
    <property type="term" value="C:endoplasmic reticulum"/>
    <property type="evidence" value="ECO:0007669"/>
    <property type="project" value="TreeGrafter"/>
</dbReference>
<comment type="caution">
    <text evidence="5">The sequence shown here is derived from an EMBL/GenBank/DDBJ whole genome shotgun (WGS) entry which is preliminary data.</text>
</comment>
<organism evidence="5 6">
    <name type="scientific">Malus baccata</name>
    <name type="common">Siberian crab apple</name>
    <name type="synonym">Pyrus baccata</name>
    <dbReference type="NCBI Taxonomy" id="106549"/>
    <lineage>
        <taxon>Eukaryota</taxon>
        <taxon>Viridiplantae</taxon>
        <taxon>Streptophyta</taxon>
        <taxon>Embryophyta</taxon>
        <taxon>Tracheophyta</taxon>
        <taxon>Spermatophyta</taxon>
        <taxon>Magnoliopsida</taxon>
        <taxon>eudicotyledons</taxon>
        <taxon>Gunneridae</taxon>
        <taxon>Pentapetalae</taxon>
        <taxon>rosids</taxon>
        <taxon>fabids</taxon>
        <taxon>Rosales</taxon>
        <taxon>Rosaceae</taxon>
        <taxon>Amygdaloideae</taxon>
        <taxon>Maleae</taxon>
        <taxon>Malus</taxon>
    </lineage>
</organism>
<keyword evidence="4" id="KW-0812">Transmembrane</keyword>
<dbReference type="PROSITE" id="PS00061">
    <property type="entry name" value="ADH_SHORT"/>
    <property type="match status" value="1"/>
</dbReference>
<dbReference type="InterPro" id="IPR020904">
    <property type="entry name" value="Sc_DH/Rdtase_CS"/>
</dbReference>
<dbReference type="GO" id="GO:0016491">
    <property type="term" value="F:oxidoreductase activity"/>
    <property type="evidence" value="ECO:0007669"/>
    <property type="project" value="UniProtKB-KW"/>
</dbReference>